<keyword evidence="6" id="KW-1185">Reference proteome</keyword>
<dbReference type="Proteomes" id="UP001165293">
    <property type="component" value="Unassembled WGS sequence"/>
</dbReference>
<evidence type="ECO:0000256" key="4">
    <source>
        <dbReference type="RuleBase" id="RU362030"/>
    </source>
</evidence>
<accession>A0ABS8JIS8</accession>
<comment type="similarity">
    <text evidence="1 4">Belongs to the UPF0677 family.</text>
</comment>
<dbReference type="GO" id="GO:0008168">
    <property type="term" value="F:methyltransferase activity"/>
    <property type="evidence" value="ECO:0007669"/>
    <property type="project" value="UniProtKB-KW"/>
</dbReference>
<reference evidence="5" key="1">
    <citation type="submission" date="2021-10" db="EMBL/GenBank/DDBJ databases">
        <authorList>
            <person name="Lyu M."/>
            <person name="Wang X."/>
            <person name="Meng X."/>
            <person name="Xu K."/>
        </authorList>
    </citation>
    <scope>NUCLEOTIDE SEQUENCE</scope>
    <source>
        <strain evidence="5">A6</strain>
    </source>
</reference>
<dbReference type="NCBIfam" id="TIGR00027">
    <property type="entry name" value="mthyl_TIGR00027"/>
    <property type="match status" value="1"/>
</dbReference>
<comment type="caution">
    <text evidence="5">The sequence shown here is derived from an EMBL/GenBank/DDBJ whole genome shotgun (WGS) entry which is preliminary data.</text>
</comment>
<organism evidence="5 6">
    <name type="scientific">Noviluteimonas lactosilytica</name>
    <dbReference type="NCBI Taxonomy" id="2888523"/>
    <lineage>
        <taxon>Bacteria</taxon>
        <taxon>Pseudomonadati</taxon>
        <taxon>Pseudomonadota</taxon>
        <taxon>Gammaproteobacteria</taxon>
        <taxon>Lysobacterales</taxon>
        <taxon>Lysobacteraceae</taxon>
        <taxon>Noviluteimonas</taxon>
    </lineage>
</organism>
<dbReference type="EMBL" id="JAJGAK010000002">
    <property type="protein sequence ID" value="MCC8363444.1"/>
    <property type="molecule type" value="Genomic_DNA"/>
</dbReference>
<evidence type="ECO:0000256" key="2">
    <source>
        <dbReference type="ARBA" id="ARBA00022603"/>
    </source>
</evidence>
<dbReference type="Pfam" id="PF04072">
    <property type="entry name" value="LCM"/>
    <property type="match status" value="1"/>
</dbReference>
<evidence type="ECO:0000313" key="5">
    <source>
        <dbReference type="EMBL" id="MCC8363444.1"/>
    </source>
</evidence>
<dbReference type="EC" id="2.1.1.-" evidence="4"/>
<dbReference type="SUPFAM" id="SSF53335">
    <property type="entry name" value="S-adenosyl-L-methionine-dependent methyltransferases"/>
    <property type="match status" value="1"/>
</dbReference>
<gene>
    <name evidence="5" type="ORF">LK996_10205</name>
</gene>
<dbReference type="InterPro" id="IPR011610">
    <property type="entry name" value="SAM_mthyl_Trfase_ML2640-like"/>
</dbReference>
<keyword evidence="2 4" id="KW-0489">Methyltransferase</keyword>
<keyword evidence="4" id="KW-0949">S-adenosyl-L-methionine</keyword>
<dbReference type="Gene3D" id="3.40.50.150">
    <property type="entry name" value="Vaccinia Virus protein VP39"/>
    <property type="match status" value="1"/>
</dbReference>
<proteinExistence type="inferred from homology"/>
<evidence type="ECO:0000256" key="1">
    <source>
        <dbReference type="ARBA" id="ARBA00008138"/>
    </source>
</evidence>
<sequence>MADSNPIRNVSDTALWVAIYRAMESERADAHFHDPFARRLGGARGQAIVDALPDGAQTAWPLVVRTAVMDDIVQQCIAQGARTVLNLAAGLDARPYRLPLPADLRWLHVDMPDMIDYFREGMAGETPKCRVEFIAADLRDADARRAVFTKAAEEGPVLAITEGLVIYLEADDVAALASDLHDVARARWWLLDLASPRLLKMLEKRWSPTLKGGNAPFRFGPAEGTQWFAPHGWREQEWHSTWTDAMRLKRTPRFAGFWNFLLAISPRDSREAQLRQSGIALLEAI</sequence>
<dbReference type="PANTHER" id="PTHR43619">
    <property type="entry name" value="S-ADENOSYL-L-METHIONINE-DEPENDENT METHYLTRANSFERASE YKTD-RELATED"/>
    <property type="match status" value="1"/>
</dbReference>
<keyword evidence="3 5" id="KW-0808">Transferase</keyword>
<protein>
    <recommendedName>
        <fullName evidence="4">S-adenosyl-L-methionine-dependent methyltransferase</fullName>
        <ecNumber evidence="4">2.1.1.-</ecNumber>
    </recommendedName>
</protein>
<dbReference type="GO" id="GO:0032259">
    <property type="term" value="P:methylation"/>
    <property type="evidence" value="ECO:0007669"/>
    <property type="project" value="UniProtKB-KW"/>
</dbReference>
<name>A0ABS8JIS8_9GAMM</name>
<dbReference type="PANTHER" id="PTHR43619:SF2">
    <property type="entry name" value="S-ADENOSYL-L-METHIONINE-DEPENDENT METHYLTRANSFERASES SUPERFAMILY PROTEIN"/>
    <property type="match status" value="1"/>
</dbReference>
<comment type="function">
    <text evidence="4">Exhibits S-adenosyl-L-methionine-dependent methyltransferase activity.</text>
</comment>
<evidence type="ECO:0000313" key="6">
    <source>
        <dbReference type="Proteomes" id="UP001165293"/>
    </source>
</evidence>
<dbReference type="InterPro" id="IPR007213">
    <property type="entry name" value="Ppm1/Ppm2/Tcmp"/>
</dbReference>
<dbReference type="RefSeq" id="WP_230527068.1">
    <property type="nucleotide sequence ID" value="NZ_JAJGAK010000002.1"/>
</dbReference>
<dbReference type="InterPro" id="IPR029063">
    <property type="entry name" value="SAM-dependent_MTases_sf"/>
</dbReference>
<evidence type="ECO:0000256" key="3">
    <source>
        <dbReference type="ARBA" id="ARBA00022679"/>
    </source>
</evidence>